<protein>
    <submittedName>
        <fullName evidence="2">Uncharacterized protein</fullName>
    </submittedName>
</protein>
<feature type="transmembrane region" description="Helical" evidence="1">
    <location>
        <begin position="60"/>
        <end position="82"/>
    </location>
</feature>
<dbReference type="AlphaFoldDB" id="A0A8D9BA56"/>
<feature type="transmembrane region" description="Helical" evidence="1">
    <location>
        <begin position="35"/>
        <end position="54"/>
    </location>
</feature>
<evidence type="ECO:0000313" key="2">
    <source>
        <dbReference type="EMBL" id="CAG6779197.1"/>
    </source>
</evidence>
<reference evidence="2" key="1">
    <citation type="submission" date="2021-05" db="EMBL/GenBank/DDBJ databases">
        <authorList>
            <person name="Alioto T."/>
            <person name="Alioto T."/>
            <person name="Gomez Garrido J."/>
        </authorList>
    </citation>
    <scope>NUCLEOTIDE SEQUENCE</scope>
</reference>
<feature type="transmembrane region" description="Helical" evidence="1">
    <location>
        <begin position="89"/>
        <end position="106"/>
    </location>
</feature>
<proteinExistence type="predicted"/>
<keyword evidence="1" id="KW-0472">Membrane</keyword>
<sequence>MDFNFEYRPKNTCFHFSQLYNMYIYTYTYRYFSEIGRYLGLYFFPPCIYLLYFWDDKTDVTIVIIYLTVLGRYCLISNRYLIYNIGTKFSVIYMYYVFMYDLQIYIST</sequence>
<keyword evidence="1" id="KW-1133">Transmembrane helix</keyword>
<organism evidence="2">
    <name type="scientific">Cacopsylla melanoneura</name>
    <dbReference type="NCBI Taxonomy" id="428564"/>
    <lineage>
        <taxon>Eukaryota</taxon>
        <taxon>Metazoa</taxon>
        <taxon>Ecdysozoa</taxon>
        <taxon>Arthropoda</taxon>
        <taxon>Hexapoda</taxon>
        <taxon>Insecta</taxon>
        <taxon>Pterygota</taxon>
        <taxon>Neoptera</taxon>
        <taxon>Paraneoptera</taxon>
        <taxon>Hemiptera</taxon>
        <taxon>Sternorrhyncha</taxon>
        <taxon>Psylloidea</taxon>
        <taxon>Psyllidae</taxon>
        <taxon>Psyllinae</taxon>
        <taxon>Cacopsylla</taxon>
    </lineage>
</organism>
<evidence type="ECO:0000256" key="1">
    <source>
        <dbReference type="SAM" id="Phobius"/>
    </source>
</evidence>
<dbReference type="EMBL" id="HBUF01613161">
    <property type="protein sequence ID" value="CAG6779197.1"/>
    <property type="molecule type" value="Transcribed_RNA"/>
</dbReference>
<keyword evidence="1" id="KW-0812">Transmembrane</keyword>
<name>A0A8D9BA56_9HEMI</name>
<accession>A0A8D9BA56</accession>